<feature type="domain" description="Transposase (putative) YhgA-like" evidence="1">
    <location>
        <begin position="19"/>
        <end position="209"/>
    </location>
</feature>
<sequence>METTNKTTEHGVHNSKIYDNAAKIVFGDSTLCAQFLKGYTDIPFFMNIKPEDIEDVSSHFIPLFQESRDSDIVKKIQLENTELYLIALIEHQSEADADMSFRLLRYMVYVWTDYAVTQEKLHPGITKSKDFLYPPILPIIYYEGTGQWTSALHFKDRVFMSDIFKEFIPDYKYLVVPLNKYSQEDLIEKGDELSAIFILNKLKSSSDFKHLKEIPEDYWNQLTKNTPPHILKLMGSVFSAFLHTINVPAEEINDLTDHITRRQFNMMFDSFEAYDVQETRRVSREEGRIEGERAGRIEGEQLYLIKQVIKRIIKNISVSQIATDLLEPLDTIQPIYDLAMKQAPDYDAEKILKLLHTGKI</sequence>
<reference evidence="2 3" key="1">
    <citation type="submission" date="2018-08" db="EMBL/GenBank/DDBJ databases">
        <title>A genome reference for cultivated species of the human gut microbiota.</title>
        <authorList>
            <person name="Zou Y."/>
            <person name="Xue W."/>
            <person name="Luo G."/>
        </authorList>
    </citation>
    <scope>NUCLEOTIDE SEQUENCE [LARGE SCALE GENOMIC DNA]</scope>
    <source>
        <strain evidence="2 3">AM40-15AC</strain>
    </source>
</reference>
<evidence type="ECO:0000259" key="1">
    <source>
        <dbReference type="Pfam" id="PF04754"/>
    </source>
</evidence>
<dbReference type="Proteomes" id="UP000284883">
    <property type="component" value="Unassembled WGS sequence"/>
</dbReference>
<dbReference type="AlphaFoldDB" id="A0A413VPC0"/>
<organism evidence="2 3">
    <name type="scientific">Dorea formicigenerans</name>
    <dbReference type="NCBI Taxonomy" id="39486"/>
    <lineage>
        <taxon>Bacteria</taxon>
        <taxon>Bacillati</taxon>
        <taxon>Bacillota</taxon>
        <taxon>Clostridia</taxon>
        <taxon>Lachnospirales</taxon>
        <taxon>Lachnospiraceae</taxon>
        <taxon>Dorea</taxon>
    </lineage>
</organism>
<protein>
    <recommendedName>
        <fullName evidence="1">Transposase (putative) YhgA-like domain-containing protein</fullName>
    </recommendedName>
</protein>
<dbReference type="EMBL" id="QSGQ01000012">
    <property type="protein sequence ID" value="RHB35324.1"/>
    <property type="molecule type" value="Genomic_DNA"/>
</dbReference>
<accession>A0A413VPC0</accession>
<proteinExistence type="predicted"/>
<dbReference type="PANTHER" id="PTHR34611:SF2">
    <property type="entry name" value="INACTIVE RECOMBINATION-PROMOTING NUCLEASE-LIKE PROTEIN RPNE-RELATED"/>
    <property type="match status" value="1"/>
</dbReference>
<dbReference type="Pfam" id="PF04754">
    <property type="entry name" value="Transposase_31"/>
    <property type="match status" value="1"/>
</dbReference>
<dbReference type="RefSeq" id="WP_118001564.1">
    <property type="nucleotide sequence ID" value="NZ_QSGQ01000012.1"/>
</dbReference>
<dbReference type="InterPro" id="IPR051699">
    <property type="entry name" value="Rpn/YhgA-like_nuclease"/>
</dbReference>
<name>A0A413VPC0_9FIRM</name>
<dbReference type="GO" id="GO:0006310">
    <property type="term" value="P:DNA recombination"/>
    <property type="evidence" value="ECO:0007669"/>
    <property type="project" value="TreeGrafter"/>
</dbReference>
<dbReference type="InterPro" id="IPR006842">
    <property type="entry name" value="Transposase_31"/>
</dbReference>
<gene>
    <name evidence="2" type="ORF">DW885_13885</name>
</gene>
<dbReference type="GO" id="GO:1990238">
    <property type="term" value="F:double-stranded DNA endonuclease activity"/>
    <property type="evidence" value="ECO:0007669"/>
    <property type="project" value="TreeGrafter"/>
</dbReference>
<evidence type="ECO:0000313" key="2">
    <source>
        <dbReference type="EMBL" id="RHB35324.1"/>
    </source>
</evidence>
<evidence type="ECO:0000313" key="3">
    <source>
        <dbReference type="Proteomes" id="UP000284883"/>
    </source>
</evidence>
<dbReference type="PANTHER" id="PTHR34611">
    <property type="match status" value="1"/>
</dbReference>
<comment type="caution">
    <text evidence="2">The sequence shown here is derived from an EMBL/GenBank/DDBJ whole genome shotgun (WGS) entry which is preliminary data.</text>
</comment>